<dbReference type="Pfam" id="PF12548">
    <property type="entry name" value="DUF3740"/>
    <property type="match status" value="1"/>
</dbReference>
<dbReference type="AlphaFoldDB" id="A0AAW0W2F0"/>
<reference evidence="7 8" key="1">
    <citation type="journal article" date="2024" name="BMC Genomics">
        <title>Genome assembly of redclaw crayfish (Cherax quadricarinatus) provides insights into its immune adaptation and hypoxia tolerance.</title>
        <authorList>
            <person name="Liu Z."/>
            <person name="Zheng J."/>
            <person name="Li H."/>
            <person name="Fang K."/>
            <person name="Wang S."/>
            <person name="He J."/>
            <person name="Zhou D."/>
            <person name="Weng S."/>
            <person name="Chi M."/>
            <person name="Gu Z."/>
            <person name="He J."/>
            <person name="Li F."/>
            <person name="Wang M."/>
        </authorList>
    </citation>
    <scope>NUCLEOTIDE SEQUENCE [LARGE SCALE GENOMIC DNA]</scope>
    <source>
        <strain evidence="7">ZL_2023a</strain>
    </source>
</reference>
<protein>
    <recommendedName>
        <fullName evidence="6">Extracellular sulfatase C-terminal domain-containing protein</fullName>
    </recommendedName>
</protein>
<dbReference type="PANTHER" id="PTHR43108">
    <property type="entry name" value="N-ACETYLGLUCOSAMINE-6-SULFATASE FAMILY MEMBER"/>
    <property type="match status" value="1"/>
</dbReference>
<comment type="caution">
    <text evidence="7">The sequence shown here is derived from an EMBL/GenBank/DDBJ whole genome shotgun (WGS) entry which is preliminary data.</text>
</comment>
<feature type="compositionally biased region" description="Basic and acidic residues" evidence="5">
    <location>
        <begin position="579"/>
        <end position="597"/>
    </location>
</feature>
<feature type="compositionally biased region" description="Basic residues" evidence="5">
    <location>
        <begin position="645"/>
        <end position="664"/>
    </location>
</feature>
<dbReference type="InterPro" id="IPR024609">
    <property type="entry name" value="Extracellular_sulfatase_C"/>
</dbReference>
<feature type="region of interest" description="Disordered" evidence="5">
    <location>
        <begin position="179"/>
        <end position="202"/>
    </location>
</feature>
<dbReference type="Proteomes" id="UP001445076">
    <property type="component" value="Unassembled WGS sequence"/>
</dbReference>
<gene>
    <name evidence="7" type="ORF">OTU49_011795</name>
</gene>
<organism evidence="7 8">
    <name type="scientific">Cherax quadricarinatus</name>
    <name type="common">Australian red claw crayfish</name>
    <dbReference type="NCBI Taxonomy" id="27406"/>
    <lineage>
        <taxon>Eukaryota</taxon>
        <taxon>Metazoa</taxon>
        <taxon>Ecdysozoa</taxon>
        <taxon>Arthropoda</taxon>
        <taxon>Crustacea</taxon>
        <taxon>Multicrustacea</taxon>
        <taxon>Malacostraca</taxon>
        <taxon>Eumalacostraca</taxon>
        <taxon>Eucarida</taxon>
        <taxon>Decapoda</taxon>
        <taxon>Pleocyemata</taxon>
        <taxon>Astacidea</taxon>
        <taxon>Parastacoidea</taxon>
        <taxon>Parastacidae</taxon>
        <taxon>Cherax</taxon>
    </lineage>
</organism>
<dbReference type="EMBL" id="JARKIK010000089">
    <property type="protein sequence ID" value="KAK8723579.1"/>
    <property type="molecule type" value="Genomic_DNA"/>
</dbReference>
<evidence type="ECO:0000259" key="6">
    <source>
        <dbReference type="Pfam" id="PF12548"/>
    </source>
</evidence>
<dbReference type="GO" id="GO:0046872">
    <property type="term" value="F:metal ion binding"/>
    <property type="evidence" value="ECO:0007669"/>
    <property type="project" value="UniProtKB-KW"/>
</dbReference>
<dbReference type="PANTHER" id="PTHR43108:SF16">
    <property type="entry name" value="EXTRACELLULAR SULFATASE SULF-1 HOMOLOG"/>
    <property type="match status" value="1"/>
</dbReference>
<feature type="compositionally biased region" description="Basic residues" evidence="5">
    <location>
        <begin position="598"/>
        <end position="610"/>
    </location>
</feature>
<dbReference type="SUPFAM" id="SSF53649">
    <property type="entry name" value="Alkaline phosphatase-like"/>
    <property type="match status" value="1"/>
</dbReference>
<evidence type="ECO:0000313" key="7">
    <source>
        <dbReference type="EMBL" id="KAK8723579.1"/>
    </source>
</evidence>
<dbReference type="InterPro" id="IPR017850">
    <property type="entry name" value="Alkaline_phosphatase_core_sf"/>
</dbReference>
<feature type="region of interest" description="Disordered" evidence="5">
    <location>
        <begin position="222"/>
        <end position="290"/>
    </location>
</feature>
<feature type="compositionally biased region" description="Acidic residues" evidence="5">
    <location>
        <begin position="271"/>
        <end position="288"/>
    </location>
</feature>
<dbReference type="GO" id="GO:0008449">
    <property type="term" value="F:N-acetylglucosamine-6-sulfatase activity"/>
    <property type="evidence" value="ECO:0007669"/>
    <property type="project" value="TreeGrafter"/>
</dbReference>
<feature type="region of interest" description="Disordered" evidence="5">
    <location>
        <begin position="639"/>
        <end position="671"/>
    </location>
</feature>
<feature type="domain" description="Extracellular sulfatase C-terminal" evidence="6">
    <location>
        <begin position="80"/>
        <end position="186"/>
    </location>
</feature>
<keyword evidence="3" id="KW-0106">Calcium</keyword>
<evidence type="ECO:0000256" key="5">
    <source>
        <dbReference type="SAM" id="MobiDB-lite"/>
    </source>
</evidence>
<keyword evidence="8" id="KW-1185">Reference proteome</keyword>
<keyword evidence="2" id="KW-0479">Metal-binding</keyword>
<dbReference type="GO" id="GO:0005539">
    <property type="term" value="F:glycosaminoglycan binding"/>
    <property type="evidence" value="ECO:0007669"/>
    <property type="project" value="TreeGrafter"/>
</dbReference>
<feature type="compositionally biased region" description="Acidic residues" evidence="5">
    <location>
        <begin position="186"/>
        <end position="202"/>
    </location>
</feature>
<comment type="similarity">
    <text evidence="1">Belongs to the sulfatase family.</text>
</comment>
<name>A0AAW0W2F0_CHEQU</name>
<feature type="non-terminal residue" evidence="7">
    <location>
        <position position="1"/>
    </location>
</feature>
<evidence type="ECO:0000256" key="4">
    <source>
        <dbReference type="SAM" id="Coils"/>
    </source>
</evidence>
<feature type="coiled-coil region" evidence="4">
    <location>
        <begin position="379"/>
        <end position="427"/>
    </location>
</feature>
<keyword evidence="4" id="KW-0175">Coiled coil</keyword>
<sequence>DLRDYGAKFIKVFTDVDSRELLEQSLGTQVQLNSLLAQLRKIRTRRSTPEDMPVGTRSPGYEGDHEDVVDTFVIEEEIRDIDVTIDSLYDELESLENVSSSTVTSDAAANVSALAASPTDLTPVDIRHGCRVTGTSVDCTDNVYHDPHAWRLSKVAIDQQIRRLRHQLFVMKDIRKHLQDSRPDSVTDEDDSVTDIDDSMPDDYEEYADEREASGDFDLIIGESDADQDDDNTTSASKDPSVFDNAYSTEDEDSSYNDTLFNSSEHHGEEESYTSEESDTGSDDEDGDIIIGRDYDMENERHDISNEDTSHMNIETLDNDQTIVEESEPVLRLPGGDSYHQHHGSKQFQLFPVRQPTPHQRQPPTINNETTARSRCWCDKSFRLEIKQAERQRKREERLKLRQERQRVKLERRLLKEKKKMRKLKNNLAQCNYTMLNCYTHDNDHWRTPPLWHDGKFCFCMNAANNTYWCVRTINETHNFLYCEFVTGLVTYYDLNIDPYQLRNVAFTLSNKRLAELHHRLETLRTCSGANQCDDLPGSQDRHNESNVNIQDIEDMEREDISNRVDLIVPSRPVMSRSQLREERRRVRKERDRQREERRRRRKEQKKWRRSQLFESKGRHVLHSIGSDRGIVRLRRKSRTEERRRLKKERRDRRRERRRKKPKRDKILLSE</sequence>
<evidence type="ECO:0000256" key="1">
    <source>
        <dbReference type="ARBA" id="ARBA00008779"/>
    </source>
</evidence>
<evidence type="ECO:0000313" key="8">
    <source>
        <dbReference type="Proteomes" id="UP001445076"/>
    </source>
</evidence>
<evidence type="ECO:0000256" key="3">
    <source>
        <dbReference type="ARBA" id="ARBA00022837"/>
    </source>
</evidence>
<evidence type="ECO:0000256" key="2">
    <source>
        <dbReference type="ARBA" id="ARBA00022723"/>
    </source>
</evidence>
<proteinExistence type="inferred from homology"/>
<accession>A0AAW0W2F0</accession>
<feature type="region of interest" description="Disordered" evidence="5">
    <location>
        <begin position="576"/>
        <end position="610"/>
    </location>
</feature>